<dbReference type="InterPro" id="IPR013783">
    <property type="entry name" value="Ig-like_fold"/>
</dbReference>
<accession>A0A848M1X2</accession>
<dbReference type="Gene3D" id="3.20.20.80">
    <property type="entry name" value="Glycosidases"/>
    <property type="match status" value="1"/>
</dbReference>
<dbReference type="InterPro" id="IPR017853">
    <property type="entry name" value="GH"/>
</dbReference>
<dbReference type="SUPFAM" id="SSF49785">
    <property type="entry name" value="Galactose-binding domain-like"/>
    <property type="match status" value="2"/>
</dbReference>
<dbReference type="Pfam" id="PF00703">
    <property type="entry name" value="Glyco_hydro_2"/>
    <property type="match status" value="1"/>
</dbReference>
<proteinExistence type="inferred from homology"/>
<evidence type="ECO:0000256" key="1">
    <source>
        <dbReference type="ARBA" id="ARBA00007401"/>
    </source>
</evidence>
<dbReference type="InterPro" id="IPR000421">
    <property type="entry name" value="FA58C"/>
</dbReference>
<sequence length="887" mass="99386">MNINREWTFIRGDWEGYQAQGSEQIHFDDSAWAHVGLPHSFSTPYFMENEWYIGEGWYRKHLHVPADWDGKFVHLNFEGVFQIAHVYVNGHLAGQHEGGYTGFSLDITKHLVSGDNVIAVWVNNEWNGKIAPRAGEHTFSGGIYRDVTVTVTEPVHVDWYGTFVSTSLISNEDAGVQMQVRMKAEVLNHSGKAEKTTVRTVVTDREGQVLTVLESTDVIPADYSLQFDAVSEPVHNPRLWSPEDPYLYQAVTEVIVDGVVTDVVMDQIGFRWMEWTADRGFYLNGQHVFLNGANVHQDQAGWGDAVTQAAIYRDVKMIKDAGMNFIRGSHYPHHPAFSRACDEYGILFWSEATFWGMGGGAGDNGERKDWRSSAYPVLEEDQEAFEESAIHQLREMIRIHRNHPSIIVWSMSNEPFFSHDSVKEKAIAFLKKMVQVSHAEDPTRKAAAGGAQRWGLDDPEIADVAGLNGDGGGFYLKWEGEERVEDPASNRPKCPQVISEYGSEVMDRPGKYRPFFDHVSVSRKDPNRHAAPVWRSGQAVWCGFHHGSLANDMGHMGIVDYYRLPLRTWYWYRFNFLPEIGVTPEELSYLGIDPPAAGSIEPEWPKAGVPVRIKLYPGVGSDTSIRNDGTDDVQLIVELVDEDGRRVDAAADVTLTVTGPGQLPSYDSKVMNAESGLQIIEGLGAITFRSYYAGVTTIEAASPGLNSASLEITTVGEGTAQEPDMSIPRVQNDPEKAQPALQELLELSTYRPNGASSEAYGYSKNHANDGDTNSSWRAGSTKAGEWWMLDLEGVKYPKHVEIEFDREARYQFILEGSADGNTWSTLLDCRHLQEAVSKVEDNLDQSPCRYVRITFTTLPEDVPANLKAFRLYGYNNEESIKNENLHV</sequence>
<dbReference type="InterPro" id="IPR036156">
    <property type="entry name" value="Beta-gal/glucu_dom_sf"/>
</dbReference>
<dbReference type="InterPro" id="IPR051913">
    <property type="entry name" value="GH2_Domain-Containing"/>
</dbReference>
<dbReference type="Pfam" id="PF00754">
    <property type="entry name" value="F5_F8_type_C"/>
    <property type="match status" value="1"/>
</dbReference>
<dbReference type="SUPFAM" id="SSF51445">
    <property type="entry name" value="(Trans)glycosidases"/>
    <property type="match status" value="1"/>
</dbReference>
<dbReference type="Gene3D" id="2.60.120.260">
    <property type="entry name" value="Galactose-binding domain-like"/>
    <property type="match status" value="2"/>
</dbReference>
<dbReference type="PANTHER" id="PTHR42732">
    <property type="entry name" value="BETA-GALACTOSIDASE"/>
    <property type="match status" value="1"/>
</dbReference>
<dbReference type="Proteomes" id="UP000565468">
    <property type="component" value="Unassembled WGS sequence"/>
</dbReference>
<dbReference type="SUPFAM" id="SSF49303">
    <property type="entry name" value="beta-Galactosidase/glucuronidase domain"/>
    <property type="match status" value="1"/>
</dbReference>
<evidence type="ECO:0000313" key="6">
    <source>
        <dbReference type="Proteomes" id="UP000565468"/>
    </source>
</evidence>
<keyword evidence="2" id="KW-0378">Hydrolase</keyword>
<evidence type="ECO:0000256" key="2">
    <source>
        <dbReference type="ARBA" id="ARBA00022801"/>
    </source>
</evidence>
<comment type="similarity">
    <text evidence="1">Belongs to the glycosyl hydrolase 2 family.</text>
</comment>
<name>A0A848M1X2_PAELE</name>
<organism evidence="5 6">
    <name type="scientific">Paenibacillus lemnae</name>
    <dbReference type="NCBI Taxonomy" id="1330551"/>
    <lineage>
        <taxon>Bacteria</taxon>
        <taxon>Bacillati</taxon>
        <taxon>Bacillota</taxon>
        <taxon>Bacilli</taxon>
        <taxon>Bacillales</taxon>
        <taxon>Paenibacillaceae</taxon>
        <taxon>Paenibacillus</taxon>
    </lineage>
</organism>
<dbReference type="GO" id="GO:0005975">
    <property type="term" value="P:carbohydrate metabolic process"/>
    <property type="evidence" value="ECO:0007669"/>
    <property type="project" value="InterPro"/>
</dbReference>
<dbReference type="InterPro" id="IPR008979">
    <property type="entry name" value="Galactose-bd-like_sf"/>
</dbReference>
<dbReference type="InterPro" id="IPR006102">
    <property type="entry name" value="Ig-like_GH2"/>
</dbReference>
<dbReference type="PROSITE" id="PS50022">
    <property type="entry name" value="FA58C_3"/>
    <property type="match status" value="1"/>
</dbReference>
<evidence type="ECO:0000259" key="4">
    <source>
        <dbReference type="PROSITE" id="PS50022"/>
    </source>
</evidence>
<dbReference type="InterPro" id="IPR006104">
    <property type="entry name" value="Glyco_hydro_2_N"/>
</dbReference>
<dbReference type="Pfam" id="PF02837">
    <property type="entry name" value="Glyco_hydro_2_N"/>
    <property type="match status" value="1"/>
</dbReference>
<dbReference type="GO" id="GO:0004553">
    <property type="term" value="F:hydrolase activity, hydrolyzing O-glycosyl compounds"/>
    <property type="evidence" value="ECO:0007669"/>
    <property type="project" value="InterPro"/>
</dbReference>
<dbReference type="EMBL" id="JABBPN010000003">
    <property type="protein sequence ID" value="NMO94958.1"/>
    <property type="molecule type" value="Genomic_DNA"/>
</dbReference>
<dbReference type="Gene3D" id="2.60.40.10">
    <property type="entry name" value="Immunoglobulins"/>
    <property type="match status" value="2"/>
</dbReference>
<dbReference type="InterPro" id="IPR006103">
    <property type="entry name" value="Glyco_hydro_2_cat"/>
</dbReference>
<dbReference type="PRINTS" id="PR00132">
    <property type="entry name" value="GLHYDRLASE2"/>
</dbReference>
<dbReference type="PANTHER" id="PTHR42732:SF1">
    <property type="entry name" value="BETA-MANNOSIDASE"/>
    <property type="match status" value="1"/>
</dbReference>
<reference evidence="5 6" key="1">
    <citation type="submission" date="2020-04" db="EMBL/GenBank/DDBJ databases">
        <title>Paenibacillus algicola sp. nov., a novel marine bacterium producing alginate lyase.</title>
        <authorList>
            <person name="Huang H."/>
        </authorList>
    </citation>
    <scope>NUCLEOTIDE SEQUENCE [LARGE SCALE GENOMIC DNA]</scope>
    <source>
        <strain evidence="5 6">L7-75</strain>
    </source>
</reference>
<evidence type="ECO:0000313" key="5">
    <source>
        <dbReference type="EMBL" id="NMO94958.1"/>
    </source>
</evidence>
<keyword evidence="6" id="KW-1185">Reference proteome</keyword>
<dbReference type="InterPro" id="IPR006101">
    <property type="entry name" value="Glyco_hydro_2"/>
</dbReference>
<dbReference type="Pfam" id="PF18565">
    <property type="entry name" value="Glyco_hydro2_C5"/>
    <property type="match status" value="1"/>
</dbReference>
<protein>
    <submittedName>
        <fullName evidence="5">Beta-galactosidase</fullName>
    </submittedName>
</protein>
<dbReference type="InterPro" id="IPR040605">
    <property type="entry name" value="Glyco_hydro2_dom5"/>
</dbReference>
<dbReference type="AlphaFoldDB" id="A0A848M1X2"/>
<feature type="domain" description="F5/8 type C" evidence="4">
    <location>
        <begin position="733"/>
        <end position="874"/>
    </location>
</feature>
<gene>
    <name evidence="5" type="ORF">HII30_04025</name>
</gene>
<keyword evidence="3" id="KW-0326">Glycosidase</keyword>
<evidence type="ECO:0000256" key="3">
    <source>
        <dbReference type="ARBA" id="ARBA00023295"/>
    </source>
</evidence>
<comment type="caution">
    <text evidence="5">The sequence shown here is derived from an EMBL/GenBank/DDBJ whole genome shotgun (WGS) entry which is preliminary data.</text>
</comment>
<dbReference type="Pfam" id="PF02836">
    <property type="entry name" value="Glyco_hydro_2_C"/>
    <property type="match status" value="1"/>
</dbReference>